<feature type="compositionally biased region" description="Low complexity" evidence="1">
    <location>
        <begin position="126"/>
        <end position="140"/>
    </location>
</feature>
<feature type="region of interest" description="Disordered" evidence="1">
    <location>
        <begin position="1"/>
        <end position="45"/>
    </location>
</feature>
<feature type="region of interest" description="Disordered" evidence="1">
    <location>
        <begin position="115"/>
        <end position="140"/>
    </location>
</feature>
<sequence>MPGGFSAGAYKDNRPSPRLFCVPTLPEKQPEDKQPEEIPGVDLDNLSEWIDYMLEGGSPEDEDMQGALGCEPPKPPPKAPIPAPPATLLLSVMDEAKAWSKSGPLEGFRPPCILSGPGAPMNTGKPSGPASTSSAAPPAPAGLLASEAESVFELRTADAVLVSMQTSTAFGYSPAELCGQALLSITHPDAHSEMLHALQVLHRMDEIMRATGAVDVPPTKIRLIHQVIVGLNRDLHHSQMVTVDSRVTLCPPIPGACSAIFRSRKAQGEHLTTRFAMLPA</sequence>
<reference evidence="3" key="1">
    <citation type="submission" date="2021-01" db="EMBL/GenBank/DDBJ databases">
        <authorList>
            <person name="Corre E."/>
            <person name="Pelletier E."/>
            <person name="Niang G."/>
            <person name="Scheremetjew M."/>
            <person name="Finn R."/>
            <person name="Kale V."/>
            <person name="Holt S."/>
            <person name="Cochrane G."/>
            <person name="Meng A."/>
            <person name="Brown T."/>
            <person name="Cohen L."/>
        </authorList>
    </citation>
    <scope>NUCLEOTIDE SEQUENCE</scope>
    <source>
        <strain evidence="3">UTEX LB 985</strain>
    </source>
</reference>
<evidence type="ECO:0000259" key="2">
    <source>
        <dbReference type="PROSITE" id="PS50112"/>
    </source>
</evidence>
<proteinExistence type="predicted"/>
<evidence type="ECO:0000313" key="3">
    <source>
        <dbReference type="EMBL" id="CAD9503258.1"/>
    </source>
</evidence>
<evidence type="ECO:0000256" key="1">
    <source>
        <dbReference type="SAM" id="MobiDB-lite"/>
    </source>
</evidence>
<accession>A0A7S2MUG9</accession>
<name>A0A7S2MUG9_9EUKA</name>
<dbReference type="AlphaFoldDB" id="A0A7S2MUG9"/>
<organism evidence="3">
    <name type="scientific">Haptolina brevifila</name>
    <dbReference type="NCBI Taxonomy" id="156173"/>
    <lineage>
        <taxon>Eukaryota</taxon>
        <taxon>Haptista</taxon>
        <taxon>Haptophyta</taxon>
        <taxon>Prymnesiophyceae</taxon>
        <taxon>Prymnesiales</taxon>
        <taxon>Prymnesiaceae</taxon>
        <taxon>Haptolina</taxon>
    </lineage>
</organism>
<dbReference type="InterPro" id="IPR000014">
    <property type="entry name" value="PAS"/>
</dbReference>
<protein>
    <recommendedName>
        <fullName evidence="2">PAS domain-containing protein</fullName>
    </recommendedName>
</protein>
<feature type="domain" description="PAS" evidence="2">
    <location>
        <begin position="160"/>
        <end position="205"/>
    </location>
</feature>
<dbReference type="CDD" id="cd00130">
    <property type="entry name" value="PAS"/>
    <property type="match status" value="1"/>
</dbReference>
<dbReference type="EMBL" id="HBGU01054436">
    <property type="protein sequence ID" value="CAD9503258.1"/>
    <property type="molecule type" value="Transcribed_RNA"/>
</dbReference>
<gene>
    <name evidence="3" type="ORF">CBRE1094_LOCUS29751</name>
</gene>
<dbReference type="PROSITE" id="PS50112">
    <property type="entry name" value="PAS"/>
    <property type="match status" value="1"/>
</dbReference>